<accession>A0ABR2XQ89</accession>
<dbReference type="InterPro" id="IPR050434">
    <property type="entry name" value="Glycosyl_hydrlase_28"/>
</dbReference>
<keyword evidence="7 9" id="KW-0326">Glycosidase</keyword>
<evidence type="ECO:0000256" key="2">
    <source>
        <dbReference type="ARBA" id="ARBA00008834"/>
    </source>
</evidence>
<dbReference type="Proteomes" id="UP001465668">
    <property type="component" value="Unassembled WGS sequence"/>
</dbReference>
<dbReference type="InterPro" id="IPR012334">
    <property type="entry name" value="Pectin_lyas_fold"/>
</dbReference>
<comment type="similarity">
    <text evidence="2 9">Belongs to the glycosyl hydrolase 28 family.</text>
</comment>
<keyword evidence="12" id="KW-1185">Reference proteome</keyword>
<evidence type="ECO:0000256" key="5">
    <source>
        <dbReference type="ARBA" id="ARBA00022737"/>
    </source>
</evidence>
<dbReference type="SUPFAM" id="SSF51126">
    <property type="entry name" value="Pectin lyase-like"/>
    <property type="match status" value="1"/>
</dbReference>
<gene>
    <name evidence="11" type="ORF">SCAR479_07394</name>
</gene>
<proteinExistence type="inferred from homology"/>
<organism evidence="11 12">
    <name type="scientific">Seiridium cardinale</name>
    <dbReference type="NCBI Taxonomy" id="138064"/>
    <lineage>
        <taxon>Eukaryota</taxon>
        <taxon>Fungi</taxon>
        <taxon>Dikarya</taxon>
        <taxon>Ascomycota</taxon>
        <taxon>Pezizomycotina</taxon>
        <taxon>Sordariomycetes</taxon>
        <taxon>Xylariomycetidae</taxon>
        <taxon>Amphisphaeriales</taxon>
        <taxon>Sporocadaceae</taxon>
        <taxon>Seiridium</taxon>
    </lineage>
</organism>
<dbReference type="EMBL" id="JARVKM010000031">
    <property type="protein sequence ID" value="KAK9775869.1"/>
    <property type="molecule type" value="Genomic_DNA"/>
</dbReference>
<dbReference type="Gene3D" id="2.160.20.10">
    <property type="entry name" value="Single-stranded right-handed beta-helix, Pectin lyase-like"/>
    <property type="match status" value="1"/>
</dbReference>
<evidence type="ECO:0000256" key="4">
    <source>
        <dbReference type="ARBA" id="ARBA00022729"/>
    </source>
</evidence>
<evidence type="ECO:0000256" key="9">
    <source>
        <dbReference type="RuleBase" id="RU361169"/>
    </source>
</evidence>
<keyword evidence="5" id="KW-0677">Repeat</keyword>
<reference evidence="11 12" key="1">
    <citation type="submission" date="2024-02" db="EMBL/GenBank/DDBJ databases">
        <title>First draft genome assembly of two strains of Seiridium cardinale.</title>
        <authorList>
            <person name="Emiliani G."/>
            <person name="Scali E."/>
        </authorList>
    </citation>
    <scope>NUCLEOTIDE SEQUENCE [LARGE SCALE GENOMIC DNA]</scope>
    <source>
        <strain evidence="11 12">BM-138-000479</strain>
    </source>
</reference>
<keyword evidence="4 10" id="KW-0732">Signal</keyword>
<evidence type="ECO:0000256" key="8">
    <source>
        <dbReference type="ARBA" id="ARBA00023316"/>
    </source>
</evidence>
<evidence type="ECO:0000313" key="11">
    <source>
        <dbReference type="EMBL" id="KAK9775869.1"/>
    </source>
</evidence>
<dbReference type="PANTHER" id="PTHR31884:SF1">
    <property type="entry name" value="POLYGALACTURONASE"/>
    <property type="match status" value="1"/>
</dbReference>
<sequence length="430" mass="46449">MHFSTQLILLFSSTAAAYWLPETLESVKTCLIPKNTTGVDDTPTIVSTVTECGDRSRVIFQKGLTYNLITPLQLSSLTSIELVFEGNVSLPENVTYVETVVNNTKIYPGRWINFAGTNVTLTGSKDPEEGWFIGHGELWWPAGAANSANNARPHFFSLKVDYLRARDLKVWKPVAWVFSMGGSYVWMTDTLIDAKSDDGFPFNTDGIDMSASNSLIDGFTIYNGDDLINVSPPTTNITVRNMYASGSHGIAVSCSSGTGGDYLFENAIVEDSLFGARFKGGLGTTCQLSNVTWSNFTITNTTYPIHFIENYVDQETGLSPGANVSLAAYATNFSWENITGRTGGSLSDGSCITDPCWSATLGDSTEKALYLLCTDADHCKDFHFENIGLEGYNGEPAGMECTGLNGVVGMGITLFGQGLQNSCRVSAALS</sequence>
<evidence type="ECO:0000256" key="1">
    <source>
        <dbReference type="ARBA" id="ARBA00004613"/>
    </source>
</evidence>
<evidence type="ECO:0000256" key="10">
    <source>
        <dbReference type="SAM" id="SignalP"/>
    </source>
</evidence>
<feature type="signal peptide" evidence="10">
    <location>
        <begin position="1"/>
        <end position="16"/>
    </location>
</feature>
<comment type="subcellular location">
    <subcellularLocation>
        <location evidence="1">Secreted</location>
    </subcellularLocation>
</comment>
<evidence type="ECO:0000256" key="3">
    <source>
        <dbReference type="ARBA" id="ARBA00022525"/>
    </source>
</evidence>
<dbReference type="PANTHER" id="PTHR31884">
    <property type="entry name" value="POLYGALACTURONASE"/>
    <property type="match status" value="1"/>
</dbReference>
<protein>
    <submittedName>
        <fullName evidence="11">Exo-polygalacturonase</fullName>
    </submittedName>
</protein>
<feature type="chain" id="PRO_5045635531" evidence="10">
    <location>
        <begin position="17"/>
        <end position="430"/>
    </location>
</feature>
<evidence type="ECO:0000256" key="6">
    <source>
        <dbReference type="ARBA" id="ARBA00022801"/>
    </source>
</evidence>
<name>A0ABR2XQ89_9PEZI</name>
<dbReference type="InterPro" id="IPR011050">
    <property type="entry name" value="Pectin_lyase_fold/virulence"/>
</dbReference>
<dbReference type="Pfam" id="PF00295">
    <property type="entry name" value="Glyco_hydro_28"/>
    <property type="match status" value="1"/>
</dbReference>
<keyword evidence="3" id="KW-0964">Secreted</keyword>
<evidence type="ECO:0000256" key="7">
    <source>
        <dbReference type="ARBA" id="ARBA00023295"/>
    </source>
</evidence>
<comment type="caution">
    <text evidence="11">The sequence shown here is derived from an EMBL/GenBank/DDBJ whole genome shotgun (WGS) entry which is preliminary data.</text>
</comment>
<keyword evidence="8" id="KW-0961">Cell wall biogenesis/degradation</keyword>
<evidence type="ECO:0000313" key="12">
    <source>
        <dbReference type="Proteomes" id="UP001465668"/>
    </source>
</evidence>
<dbReference type="InterPro" id="IPR000743">
    <property type="entry name" value="Glyco_hydro_28"/>
</dbReference>
<keyword evidence="6 9" id="KW-0378">Hydrolase</keyword>